<name>A0A0B7LHN1_STREE</name>
<dbReference type="SUPFAM" id="SSF52218">
    <property type="entry name" value="Flavoproteins"/>
    <property type="match status" value="1"/>
</dbReference>
<evidence type="ECO:0000313" key="4">
    <source>
        <dbReference type="EMBL" id="CIY85879.1"/>
    </source>
</evidence>
<evidence type="ECO:0000313" key="8">
    <source>
        <dbReference type="EMBL" id="MTV86468.1"/>
    </source>
</evidence>
<reference evidence="9 11" key="2">
    <citation type="submission" date="2019-04" db="EMBL/GenBank/DDBJ databases">
        <authorList>
            <consortium name="Pathogen Informatics"/>
        </authorList>
    </citation>
    <scope>NUCLEOTIDE SEQUENCE [LARGE SCALE GENOMIC DNA]</scope>
    <source>
        <strain evidence="9 11">GPSC38</strain>
    </source>
</reference>
<reference evidence="12 13" key="3">
    <citation type="submission" date="2019-11" db="EMBL/GenBank/DDBJ databases">
        <title>Growth characteristics of pneumococcus vary with the chemical composition of the capsule and with environmental conditions.</title>
        <authorList>
            <person name="Tothpal A."/>
            <person name="Desobry K."/>
            <person name="Joshi S."/>
            <person name="Wyllie A.L."/>
            <person name="Weinberger D.M."/>
        </authorList>
    </citation>
    <scope>NUCLEOTIDE SEQUENCE [LARGE SCALE GENOMIC DNA]</scope>
    <source>
        <strain evidence="5">Pnumococcus09N</strain>
        <strain evidence="12">pnumococcus09N</strain>
        <strain evidence="7">Pnumococcus10A</strain>
        <strain evidence="6">Pnumococcus22F</strain>
        <strain evidence="14">pnumococcus22F</strain>
        <strain evidence="13">pnumococcus35B</strain>
        <strain evidence="8">Pnumococcus35B</strain>
    </source>
</reference>
<dbReference type="EMBL" id="WNHX01000008">
    <property type="protein sequence ID" value="MTV86468.1"/>
    <property type="molecule type" value="Genomic_DNA"/>
</dbReference>
<keyword evidence="9" id="KW-0560">Oxidoreductase</keyword>
<dbReference type="EC" id="1.7.-.-" evidence="9"/>
<dbReference type="EMBL" id="CKRE01000022">
    <property type="protein sequence ID" value="CIY85879.1"/>
    <property type="molecule type" value="Genomic_DNA"/>
</dbReference>
<organism evidence="9 11">
    <name type="scientific">Streptococcus pneumoniae</name>
    <dbReference type="NCBI Taxonomy" id="1313"/>
    <lineage>
        <taxon>Bacteria</taxon>
        <taxon>Bacillati</taxon>
        <taxon>Bacillota</taxon>
        <taxon>Bacilli</taxon>
        <taxon>Lactobacillales</taxon>
        <taxon>Streptococcaceae</taxon>
        <taxon>Streptococcus</taxon>
    </lineage>
</organism>
<dbReference type="Proteomes" id="UP000729182">
    <property type="component" value="Unassembled WGS sequence"/>
</dbReference>
<dbReference type="Pfam" id="PF03358">
    <property type="entry name" value="FMN_red"/>
    <property type="match status" value="1"/>
</dbReference>
<evidence type="ECO:0000256" key="1">
    <source>
        <dbReference type="ARBA" id="ARBA00022630"/>
    </source>
</evidence>
<dbReference type="InterPro" id="IPR029039">
    <property type="entry name" value="Flavoprotein-like_sf"/>
</dbReference>
<dbReference type="PANTHER" id="PTHR43278:SF4">
    <property type="entry name" value="NAD(P)H-DEPENDENT FMN-CONTAINING OXIDOREDUCTASE YWQN-RELATED"/>
    <property type="match status" value="1"/>
</dbReference>
<dbReference type="SMR" id="A0A0B7LHN1"/>
<dbReference type="Proteomes" id="UP000314170">
    <property type="component" value="Unassembled WGS sequence"/>
</dbReference>
<dbReference type="GO" id="GO:0016491">
    <property type="term" value="F:oxidoreductase activity"/>
    <property type="evidence" value="ECO:0007669"/>
    <property type="project" value="UniProtKB-KW"/>
</dbReference>
<evidence type="ECO:0000256" key="2">
    <source>
        <dbReference type="ARBA" id="ARBA00022643"/>
    </source>
</evidence>
<keyword evidence="2" id="KW-0288">FMN</keyword>
<keyword evidence="1" id="KW-0285">Flavoprotein</keyword>
<dbReference type="OMA" id="IDRISYW"/>
<feature type="domain" description="NADPH-dependent FMN reductase-like" evidence="3">
    <location>
        <begin position="3"/>
        <end position="151"/>
    </location>
</feature>
<evidence type="ECO:0000313" key="11">
    <source>
        <dbReference type="Proteomes" id="UP000314170"/>
    </source>
</evidence>
<dbReference type="PANTHER" id="PTHR43278">
    <property type="entry name" value="NAD(P)H-DEPENDENT FMN-CONTAINING OXIDOREDUCTASE YWQN-RELATED"/>
    <property type="match status" value="1"/>
</dbReference>
<dbReference type="Gene3D" id="3.40.50.360">
    <property type="match status" value="1"/>
</dbReference>
<dbReference type="InterPro" id="IPR051796">
    <property type="entry name" value="ISF_SsuE-like"/>
</dbReference>
<evidence type="ECO:0000313" key="13">
    <source>
        <dbReference type="Proteomes" id="UP000469505"/>
    </source>
</evidence>
<accession>A0A0B7LHN1</accession>
<evidence type="ECO:0000313" key="5">
    <source>
        <dbReference type="EMBL" id="MTV42357.1"/>
    </source>
</evidence>
<dbReference type="RefSeq" id="WP_001033170.1">
    <property type="nucleotide sequence ID" value="NZ_AP018936.1"/>
</dbReference>
<evidence type="ECO:0000313" key="9">
    <source>
        <dbReference type="EMBL" id="VSJ54786.1"/>
    </source>
</evidence>
<dbReference type="Proteomes" id="UP000467349">
    <property type="component" value="Unassembled WGS sequence"/>
</dbReference>
<evidence type="ECO:0000313" key="6">
    <source>
        <dbReference type="EMBL" id="MTV63344.1"/>
    </source>
</evidence>
<proteinExistence type="predicted"/>
<evidence type="ECO:0000313" key="14">
    <source>
        <dbReference type="Proteomes" id="UP000474228"/>
    </source>
</evidence>
<dbReference type="InterPro" id="IPR005025">
    <property type="entry name" value="FMN_Rdtase-like_dom"/>
</dbReference>
<protein>
    <submittedName>
        <fullName evidence="5">Flavodoxin family protein</fullName>
    </submittedName>
    <submittedName>
        <fullName evidence="4">NADPH-dependent FMN reductase</fullName>
    </submittedName>
    <submittedName>
        <fullName evidence="9">Putative reductase</fullName>
        <ecNumber evidence="9">1.7.-.-</ecNumber>
    </submittedName>
</protein>
<dbReference type="Proteomes" id="UP000469505">
    <property type="component" value="Unassembled WGS sequence"/>
</dbReference>
<evidence type="ECO:0000259" key="3">
    <source>
        <dbReference type="Pfam" id="PF03358"/>
    </source>
</evidence>
<dbReference type="AlphaFoldDB" id="A0A0B7LHN1"/>
<dbReference type="Proteomes" id="UP000042512">
    <property type="component" value="Unassembled WGS sequence"/>
</dbReference>
<dbReference type="EMBL" id="WNHU01000004">
    <property type="protein sequence ID" value="MTV42357.1"/>
    <property type="molecule type" value="Genomic_DNA"/>
</dbReference>
<gene>
    <name evidence="4" type="ORF">ERS020485_01527</name>
    <name evidence="7" type="ORF">GM535_09310</name>
    <name evidence="6" type="ORF">GM539_08065</name>
    <name evidence="8" type="ORF">GM543_02735</name>
    <name evidence="5" type="ORF">GM545_01600</name>
    <name evidence="9" type="ORF">SAMEA104154639_01978</name>
</gene>
<evidence type="ECO:0000313" key="10">
    <source>
        <dbReference type="Proteomes" id="UP000042512"/>
    </source>
</evidence>
<dbReference type="Proteomes" id="UP000474228">
    <property type="component" value="Unassembled WGS sequence"/>
</dbReference>
<evidence type="ECO:0000313" key="12">
    <source>
        <dbReference type="Proteomes" id="UP000467349"/>
    </source>
</evidence>
<dbReference type="EMBL" id="CABBZR010000023">
    <property type="protein sequence ID" value="VSJ54786.1"/>
    <property type="molecule type" value="Genomic_DNA"/>
</dbReference>
<reference evidence="4 10" key="1">
    <citation type="submission" date="2015-03" db="EMBL/GenBank/DDBJ databases">
        <authorList>
            <consortium name="Pathogen Informatics"/>
            <person name="Murphy D."/>
        </authorList>
    </citation>
    <scope>NUCLEOTIDE SEQUENCE [LARGE SCALE GENOMIC DNA]</scope>
    <source>
        <strain evidence="4 10">SMRU975</strain>
    </source>
</reference>
<dbReference type="EMBL" id="WNHN01000038">
    <property type="protein sequence ID" value="MTV77461.1"/>
    <property type="molecule type" value="Genomic_DNA"/>
</dbReference>
<evidence type="ECO:0000313" key="7">
    <source>
        <dbReference type="EMBL" id="MTV77461.1"/>
    </source>
</evidence>
<dbReference type="EMBL" id="WNHJ01000031">
    <property type="protein sequence ID" value="MTV63344.1"/>
    <property type="molecule type" value="Genomic_DNA"/>
</dbReference>
<sequence>MNKIFIYAGVRNHNSKTLEYTKRLSSIISSRNNVDISFRTPFNSELEISNSDSEELFKKGIDRQSNADDGGVIKKELLESDIIIISSPVYLQNVSVDTKNFIERIGGWSHLFRLAGKFVVTLDVAESNGSDNVSEYLRDIFSYMGGQILHQVSITNSLKDIAEAQLMEATYKIEDVLEGKIKYKTTDYQERAYQTLKLILENYDSEHFEKMYWEKKRLFEANSLEEWYYVENIK</sequence>